<name>A0A645GNF9_9ZZZZ</name>
<accession>A0A645GNF9</accession>
<feature type="compositionally biased region" description="Basic and acidic residues" evidence="1">
    <location>
        <begin position="71"/>
        <end position="89"/>
    </location>
</feature>
<evidence type="ECO:0000256" key="1">
    <source>
        <dbReference type="SAM" id="MobiDB-lite"/>
    </source>
</evidence>
<proteinExistence type="predicted"/>
<gene>
    <name evidence="2" type="ORF">SDC9_174865</name>
</gene>
<dbReference type="AlphaFoldDB" id="A0A645GNF9"/>
<sequence>MKDSGDDLFLDLRIHRVDRHSQRPDSRRGDAFGVSGKVQSVGAQAVDQFRPNPVDRFERPQGMVSRQRVARTGDADHGDFRADDQRPADEGDRLFRFDQSAADARADFAPVEHPFTEPAQEIAGGTAWNVDASATVVGRAAEAGMVLHGIRPAEADSSPPPPARAASFLLFQVIHDVMFPQSAATQKSSRRLISSSAPMARNTTIPV</sequence>
<evidence type="ECO:0000313" key="2">
    <source>
        <dbReference type="EMBL" id="MPN27432.1"/>
    </source>
</evidence>
<organism evidence="2">
    <name type="scientific">bioreactor metagenome</name>
    <dbReference type="NCBI Taxonomy" id="1076179"/>
    <lineage>
        <taxon>unclassified sequences</taxon>
        <taxon>metagenomes</taxon>
        <taxon>ecological metagenomes</taxon>
    </lineage>
</organism>
<dbReference type="EMBL" id="VSSQ01077327">
    <property type="protein sequence ID" value="MPN27432.1"/>
    <property type="molecule type" value="Genomic_DNA"/>
</dbReference>
<feature type="region of interest" description="Disordered" evidence="1">
    <location>
        <begin position="16"/>
        <end position="89"/>
    </location>
</feature>
<comment type="caution">
    <text evidence="2">The sequence shown here is derived from an EMBL/GenBank/DDBJ whole genome shotgun (WGS) entry which is preliminary data.</text>
</comment>
<reference evidence="2" key="1">
    <citation type="submission" date="2019-08" db="EMBL/GenBank/DDBJ databases">
        <authorList>
            <person name="Kucharzyk K."/>
            <person name="Murdoch R.W."/>
            <person name="Higgins S."/>
            <person name="Loffler F."/>
        </authorList>
    </citation>
    <scope>NUCLEOTIDE SEQUENCE</scope>
</reference>
<protein>
    <submittedName>
        <fullName evidence="2">Uncharacterized protein</fullName>
    </submittedName>
</protein>
<feature type="compositionally biased region" description="Basic and acidic residues" evidence="1">
    <location>
        <begin position="16"/>
        <end position="30"/>
    </location>
</feature>